<dbReference type="EMBL" id="FCOW01000038">
    <property type="protein sequence ID" value="CVK21537.1"/>
    <property type="molecule type" value="Genomic_DNA"/>
</dbReference>
<reference evidence="2 5" key="1">
    <citation type="submission" date="2016-01" db="EMBL/GenBank/DDBJ databases">
        <authorList>
            <person name="Brown R."/>
        </authorList>
    </citation>
    <scope>NUCLEOTIDE SEQUENCE [LARGE SCALE GENOMIC DNA]</scope>
    <source>
        <strain evidence="2">Sporomusa sphaeroides DSM 2875</strain>
    </source>
</reference>
<protein>
    <submittedName>
        <fullName evidence="2">TrbC/VIRB2 family protein</fullName>
    </submittedName>
</protein>
<keyword evidence="3" id="KW-0614">Plasmid</keyword>
<evidence type="ECO:0000313" key="5">
    <source>
        <dbReference type="Proteomes" id="UP000245702"/>
    </source>
</evidence>
<dbReference type="KEGG" id="ssph:SPSPH_047320"/>
<dbReference type="OrthoDB" id="9814329at2"/>
<feature type="transmembrane region" description="Helical" evidence="1">
    <location>
        <begin position="82"/>
        <end position="102"/>
    </location>
</feature>
<dbReference type="EMBL" id="CP146992">
    <property type="protein sequence ID" value="WXA41920.1"/>
    <property type="molecule type" value="Genomic_DNA"/>
</dbReference>
<dbReference type="Proteomes" id="UP000186950">
    <property type="component" value="Plasmid pSSP59"/>
</dbReference>
<dbReference type="Proteomes" id="UP000245702">
    <property type="component" value="Unassembled WGS sequence"/>
</dbReference>
<evidence type="ECO:0000256" key="1">
    <source>
        <dbReference type="SAM" id="Phobius"/>
    </source>
</evidence>
<reference evidence="3" key="2">
    <citation type="submission" date="2024-03" db="EMBL/GenBank/DDBJ databases">
        <title>Complete genome sequence of Sporomusa sphaeroides DSM 2875T isolated from mud of the Leine river and Sporomusa ovata DSM 2662T isolated from sugar beet leaf silage.</title>
        <authorList>
            <person name="Boeer T."/>
            <person name="Lueschen A."/>
            <person name="Daniel R."/>
            <person name="Poehlein A."/>
        </authorList>
    </citation>
    <scope>NUCLEOTIDE SEQUENCE</scope>
    <source>
        <strain evidence="3">DSM 2875</strain>
        <plasmid evidence="3">pSSP59</plasmid>
    </source>
</reference>
<keyword evidence="5" id="KW-1185">Reference proteome</keyword>
<accession>A0A1U7MA11</accession>
<evidence type="ECO:0000313" key="4">
    <source>
        <dbReference type="Proteomes" id="UP000186950"/>
    </source>
</evidence>
<evidence type="ECO:0000313" key="3">
    <source>
        <dbReference type="EMBL" id="WXA41920.1"/>
    </source>
</evidence>
<evidence type="ECO:0000313" key="2">
    <source>
        <dbReference type="EMBL" id="CVK21537.1"/>
    </source>
</evidence>
<dbReference type="RefSeq" id="WP_083945758.1">
    <property type="nucleotide sequence ID" value="NZ_CP146992.1"/>
</dbReference>
<sequence>MQIIAIISQITGFRRRDLLTGCLIALTVLLFPAVCHAAAVPWEKPFQMVVNSLSGPIARGLLILAIVSAGCAIAFSEGGSWIRYLMGVVMGGALILLAVSFLDIFEV</sequence>
<keyword evidence="1" id="KW-0812">Transmembrane</keyword>
<keyword evidence="1" id="KW-0472">Membrane</keyword>
<geneLocation type="plasmid" evidence="3 4">
    <name>pSSP59</name>
</geneLocation>
<keyword evidence="1" id="KW-1133">Transmembrane helix</keyword>
<organism evidence="3 4">
    <name type="scientific">Sporomusa sphaeroides DSM 2875</name>
    <dbReference type="NCBI Taxonomy" id="1337886"/>
    <lineage>
        <taxon>Bacteria</taxon>
        <taxon>Bacillati</taxon>
        <taxon>Bacillota</taxon>
        <taxon>Negativicutes</taxon>
        <taxon>Selenomonadales</taxon>
        <taxon>Sporomusaceae</taxon>
        <taxon>Sporomusa</taxon>
    </lineage>
</organism>
<gene>
    <name evidence="3" type="ORF">SPSPH_047320</name>
    <name evidence="2" type="ORF">SSPH_04229</name>
</gene>
<name>A0A1U7MA11_9FIRM</name>
<proteinExistence type="predicted"/>
<dbReference type="InterPro" id="IPR007039">
    <property type="entry name" value="TrbC/VirB2"/>
</dbReference>
<dbReference type="Pfam" id="PF04956">
    <property type="entry name" value="TrbC"/>
    <property type="match status" value="1"/>
</dbReference>
<dbReference type="AlphaFoldDB" id="A0A1U7MA11"/>
<feature type="transmembrane region" description="Helical" evidence="1">
    <location>
        <begin position="53"/>
        <end position="75"/>
    </location>
</feature>